<proteinExistence type="predicted"/>
<reference evidence="2" key="1">
    <citation type="submission" date="2014-11" db="EMBL/GenBank/DDBJ databases">
        <authorList>
            <person name="Amaro Gonzalez C."/>
        </authorList>
    </citation>
    <scope>NUCLEOTIDE SEQUENCE</scope>
</reference>
<accession>A0A0E9PU66</accession>
<name>A0A0E9PU66_ANGAN</name>
<dbReference type="EMBL" id="GBXM01100538">
    <property type="protein sequence ID" value="JAH08039.1"/>
    <property type="molecule type" value="Transcribed_RNA"/>
</dbReference>
<evidence type="ECO:0000313" key="2">
    <source>
        <dbReference type="EMBL" id="JAH08039.1"/>
    </source>
</evidence>
<feature type="region of interest" description="Disordered" evidence="1">
    <location>
        <begin position="1"/>
        <end position="27"/>
    </location>
</feature>
<protein>
    <submittedName>
        <fullName evidence="2">Uncharacterized protein</fullName>
    </submittedName>
</protein>
<reference evidence="2" key="2">
    <citation type="journal article" date="2015" name="Fish Shellfish Immunol.">
        <title>Early steps in the European eel (Anguilla anguilla)-Vibrio vulnificus interaction in the gills: Role of the RtxA13 toxin.</title>
        <authorList>
            <person name="Callol A."/>
            <person name="Pajuelo D."/>
            <person name="Ebbesson L."/>
            <person name="Teles M."/>
            <person name="MacKenzie S."/>
            <person name="Amaro C."/>
        </authorList>
    </citation>
    <scope>NUCLEOTIDE SEQUENCE</scope>
</reference>
<dbReference type="AlphaFoldDB" id="A0A0E9PU66"/>
<organism evidence="2">
    <name type="scientific">Anguilla anguilla</name>
    <name type="common">European freshwater eel</name>
    <name type="synonym">Muraena anguilla</name>
    <dbReference type="NCBI Taxonomy" id="7936"/>
    <lineage>
        <taxon>Eukaryota</taxon>
        <taxon>Metazoa</taxon>
        <taxon>Chordata</taxon>
        <taxon>Craniata</taxon>
        <taxon>Vertebrata</taxon>
        <taxon>Euteleostomi</taxon>
        <taxon>Actinopterygii</taxon>
        <taxon>Neopterygii</taxon>
        <taxon>Teleostei</taxon>
        <taxon>Anguilliformes</taxon>
        <taxon>Anguillidae</taxon>
        <taxon>Anguilla</taxon>
    </lineage>
</organism>
<feature type="compositionally biased region" description="Basic residues" evidence="1">
    <location>
        <begin position="12"/>
        <end position="27"/>
    </location>
</feature>
<sequence length="27" mass="3259">MQTMTPVNGPPRPKRRRKGRRRRGGRR</sequence>
<evidence type="ECO:0000256" key="1">
    <source>
        <dbReference type="SAM" id="MobiDB-lite"/>
    </source>
</evidence>